<name>V6ATM9_9ARCH</name>
<protein>
    <submittedName>
        <fullName evidence="1">Uncharacterized protein</fullName>
    </submittedName>
</protein>
<dbReference type="RefSeq" id="WP_155991428.1">
    <property type="nucleotide sequence ID" value="NZ_CBTY010000009.1"/>
</dbReference>
<keyword evidence="2" id="KW-1185">Reference proteome</keyword>
<proteinExistence type="predicted"/>
<sequence length="49" mass="5654">MRCENCGELLKESKFEMLGKQEDYGMDSKKMISWTCDNCGQVCNKTIRA</sequence>
<accession>V6ATM9</accession>
<dbReference type="AlphaFoldDB" id="V6ATM9"/>
<organism evidence="1 2">
    <name type="scientific">Candidatus Nitrosotenuis uzonensis</name>
    <dbReference type="NCBI Taxonomy" id="1407055"/>
    <lineage>
        <taxon>Archaea</taxon>
        <taxon>Nitrososphaerota</taxon>
        <taxon>Candidatus Nitrosotenuis</taxon>
    </lineage>
</organism>
<evidence type="ECO:0000313" key="1">
    <source>
        <dbReference type="EMBL" id="CDI06071.1"/>
    </source>
</evidence>
<dbReference type="EMBL" id="CBTY010000009">
    <property type="protein sequence ID" value="CDI06071.1"/>
    <property type="molecule type" value="Genomic_DNA"/>
</dbReference>
<comment type="caution">
    <text evidence="1">The sequence shown here is derived from an EMBL/GenBank/DDBJ whole genome shotgun (WGS) entry which is preliminary data.</text>
</comment>
<gene>
    <name evidence="1" type="ORF">NITUZ_40237</name>
</gene>
<reference evidence="1 2" key="1">
    <citation type="journal article" date="2013" name="PLoS ONE">
        <title>Enrichment and Genome Sequence of the Group I.1a Ammonia-Oxidizing Archaeon ?Ca. Nitrosotenuis uzonensis? Representing a Clade Globally.</title>
        <authorList>
            <person name="Lebedeva E.V."/>
            <person name="Hatzenpichler R."/>
            <person name="Pelletier E."/>
            <person name="Schuster N."/>
            <person name="Hauzmayer S."/>
            <person name="Bulaev A."/>
            <person name="Grigor'eva N.V."/>
            <person name="Galushko A."/>
            <person name="Schmid M."/>
            <person name="Palatinszky M."/>
            <person name="Le Paslier D."/>
            <person name="Daims H."/>
            <person name="Wagner M."/>
        </authorList>
    </citation>
    <scope>NUCLEOTIDE SEQUENCE [LARGE SCALE GENOMIC DNA]</scope>
    <source>
        <strain evidence="1 2">N4</strain>
    </source>
</reference>
<dbReference type="Proteomes" id="UP000018159">
    <property type="component" value="Unassembled WGS sequence"/>
</dbReference>
<evidence type="ECO:0000313" key="2">
    <source>
        <dbReference type="Proteomes" id="UP000018159"/>
    </source>
</evidence>